<evidence type="ECO:0000313" key="1">
    <source>
        <dbReference type="EMBL" id="MBO0951064.1"/>
    </source>
</evidence>
<evidence type="ECO:0000313" key="2">
    <source>
        <dbReference type="Proteomes" id="UP000664628"/>
    </source>
</evidence>
<protein>
    <recommendedName>
        <fullName evidence="3">WYL domain-containing protein</fullName>
    </recommendedName>
</protein>
<name>A0ABS3JM42_9BACT</name>
<gene>
    <name evidence="1" type="ORF">J2I46_20940</name>
</gene>
<dbReference type="EMBL" id="JAFMYW010000007">
    <property type="protein sequence ID" value="MBO0951064.1"/>
    <property type="molecule type" value="Genomic_DNA"/>
</dbReference>
<evidence type="ECO:0008006" key="3">
    <source>
        <dbReference type="Google" id="ProtNLM"/>
    </source>
</evidence>
<sequence length="106" mass="12552">MEHVAHERIALIYFYYPMNLTITPGQLIELETKRYLVLYADTDRDIQIQYLGLLGSDGETREFRHHAFTEKPILIIRQTTLEYAYYGWDKVKVDYAAGDFTEHFEA</sequence>
<dbReference type="Proteomes" id="UP000664628">
    <property type="component" value="Unassembled WGS sequence"/>
</dbReference>
<proteinExistence type="predicted"/>
<keyword evidence="2" id="KW-1185">Reference proteome</keyword>
<comment type="caution">
    <text evidence="1">The sequence shown here is derived from an EMBL/GenBank/DDBJ whole genome shotgun (WGS) entry which is preliminary data.</text>
</comment>
<reference evidence="1 2" key="1">
    <citation type="submission" date="2021-03" db="EMBL/GenBank/DDBJ databases">
        <title>Fibrella sp. HMF5405 genome sequencing and assembly.</title>
        <authorList>
            <person name="Kang H."/>
            <person name="Kim H."/>
            <person name="Bae S."/>
            <person name="Joh K."/>
        </authorList>
    </citation>
    <scope>NUCLEOTIDE SEQUENCE [LARGE SCALE GENOMIC DNA]</scope>
    <source>
        <strain evidence="1 2">HMF5405</strain>
    </source>
</reference>
<organism evidence="1 2">
    <name type="scientific">Fibrella forsythiae</name>
    <dbReference type="NCBI Taxonomy" id="2817061"/>
    <lineage>
        <taxon>Bacteria</taxon>
        <taxon>Pseudomonadati</taxon>
        <taxon>Bacteroidota</taxon>
        <taxon>Cytophagia</taxon>
        <taxon>Cytophagales</taxon>
        <taxon>Spirosomataceae</taxon>
        <taxon>Fibrella</taxon>
    </lineage>
</organism>
<accession>A0ABS3JM42</accession>
<dbReference type="RefSeq" id="WP_207331023.1">
    <property type="nucleotide sequence ID" value="NZ_JAFMYW010000007.1"/>
</dbReference>